<dbReference type="OrthoDB" id="9878452at2"/>
<gene>
    <name evidence="1" type="ORF">IQ16_04087</name>
</gene>
<dbReference type="RefSeq" id="WP_018644871.1">
    <property type="nucleotide sequence ID" value="NZ_VLLA01000010.1"/>
</dbReference>
<comment type="caution">
    <text evidence="1">The sequence shown here is derived from an EMBL/GenBank/DDBJ whole genome shotgun (WGS) entry which is preliminary data.</text>
</comment>
<dbReference type="InterPro" id="IPR013321">
    <property type="entry name" value="Arc_rbn_hlx_hlx"/>
</dbReference>
<proteinExistence type="predicted"/>
<evidence type="ECO:0000313" key="2">
    <source>
        <dbReference type="Proteomes" id="UP000316291"/>
    </source>
</evidence>
<dbReference type="Proteomes" id="UP000316291">
    <property type="component" value="Unassembled WGS sequence"/>
</dbReference>
<sequence length="162" mass="18728">MKQHQFKITLGDELRAKLDDSSSRNFRSVAEDIRQRLEMSFDIEGDGHTLDLIYAILFLAHETMRDFGTTWWGDERARSAFMAAIADQVMSYPISPSDLAAKPLITLGTREQQAGPEDPPEAIGRAIARNYRRRVRPLGLRSDEFDIRRFRQLMRNEKKNDD</sequence>
<protein>
    <submittedName>
        <fullName evidence="1">Uncharacterized protein</fullName>
    </submittedName>
</protein>
<keyword evidence="2" id="KW-1185">Reference proteome</keyword>
<name>A0A562RH42_9BRAD</name>
<dbReference type="GO" id="GO:0006355">
    <property type="term" value="P:regulation of DNA-templated transcription"/>
    <property type="evidence" value="ECO:0007669"/>
    <property type="project" value="InterPro"/>
</dbReference>
<evidence type="ECO:0000313" key="1">
    <source>
        <dbReference type="EMBL" id="TWI68243.1"/>
    </source>
</evidence>
<organism evidence="1 2">
    <name type="scientific">Bradyrhizobium huanghuaihaiense</name>
    <dbReference type="NCBI Taxonomy" id="990078"/>
    <lineage>
        <taxon>Bacteria</taxon>
        <taxon>Pseudomonadati</taxon>
        <taxon>Pseudomonadota</taxon>
        <taxon>Alphaproteobacteria</taxon>
        <taxon>Hyphomicrobiales</taxon>
        <taxon>Nitrobacteraceae</taxon>
        <taxon>Bradyrhizobium</taxon>
    </lineage>
</organism>
<dbReference type="AlphaFoldDB" id="A0A562RH42"/>
<reference evidence="1 2" key="1">
    <citation type="journal article" date="2015" name="Stand. Genomic Sci.">
        <title>Genomic Encyclopedia of Bacterial and Archaeal Type Strains, Phase III: the genomes of soil and plant-associated and newly described type strains.</title>
        <authorList>
            <person name="Whitman W.B."/>
            <person name="Woyke T."/>
            <person name="Klenk H.P."/>
            <person name="Zhou Y."/>
            <person name="Lilburn T.G."/>
            <person name="Beck B.J."/>
            <person name="De Vos P."/>
            <person name="Vandamme P."/>
            <person name="Eisen J.A."/>
            <person name="Garrity G."/>
            <person name="Hugenholtz P."/>
            <person name="Kyrpides N.C."/>
        </authorList>
    </citation>
    <scope>NUCLEOTIDE SEQUENCE [LARGE SCALE GENOMIC DNA]</scope>
    <source>
        <strain evidence="1 2">CGMCC 1.10948</strain>
    </source>
</reference>
<dbReference type="EMBL" id="VLLA01000010">
    <property type="protein sequence ID" value="TWI68243.1"/>
    <property type="molecule type" value="Genomic_DNA"/>
</dbReference>
<accession>A0A562RH42</accession>
<dbReference type="Gene3D" id="1.10.1220.10">
    <property type="entry name" value="Met repressor-like"/>
    <property type="match status" value="1"/>
</dbReference>